<sequence>MALPPNHGYTSVQSVEFCRLSVFRNAMTEATWNHWTYPLLRCRAFDYRTDRESRLDNPYIITAVAADLISLQEGYQIYCEHGTGVPTPSDFSMTQFVRSKSMHHEDYKPETVSYMTFLKVSGKNIAKFNVAVDDGSDETTIVEWKPCTIPSSTMNTNHTGIARLDSNDNTKISFNKSDHYIIIGRVAGCLEESFHKSNVHYENLPVYLDICNSFGATLQSLPEVVSFSRDDRREPHNKRMAEYGHLNDVIYVEDNSYLTVRGINGACFAQHGTSPTSFNRMATQSLTVMRLDHLVCVDRYVVSATTLQRALGGSKDRDSLFTVTFQRSLRPKRAFQ</sequence>
<gene>
    <name evidence="1" type="ORF">ACHAWO_001388</name>
</gene>
<evidence type="ECO:0000313" key="1">
    <source>
        <dbReference type="EMBL" id="KAL3801583.1"/>
    </source>
</evidence>
<protein>
    <submittedName>
        <fullName evidence="1">Uncharacterized protein</fullName>
    </submittedName>
</protein>
<proteinExistence type="predicted"/>
<dbReference type="AlphaFoldDB" id="A0ABD3QNE8"/>
<reference evidence="1 2" key="1">
    <citation type="submission" date="2024-10" db="EMBL/GenBank/DDBJ databases">
        <title>Updated reference genomes for cyclostephanoid diatoms.</title>
        <authorList>
            <person name="Roberts W.R."/>
            <person name="Alverson A.J."/>
        </authorList>
    </citation>
    <scope>NUCLEOTIDE SEQUENCE [LARGE SCALE GENOMIC DNA]</scope>
    <source>
        <strain evidence="1 2">AJA010-31</strain>
    </source>
</reference>
<keyword evidence="2" id="KW-1185">Reference proteome</keyword>
<evidence type="ECO:0000313" key="2">
    <source>
        <dbReference type="Proteomes" id="UP001530400"/>
    </source>
</evidence>
<dbReference type="Proteomes" id="UP001530400">
    <property type="component" value="Unassembled WGS sequence"/>
</dbReference>
<dbReference type="EMBL" id="JALLPJ020000131">
    <property type="protein sequence ID" value="KAL3801583.1"/>
    <property type="molecule type" value="Genomic_DNA"/>
</dbReference>
<organism evidence="1 2">
    <name type="scientific">Cyclotella atomus</name>
    <dbReference type="NCBI Taxonomy" id="382360"/>
    <lineage>
        <taxon>Eukaryota</taxon>
        <taxon>Sar</taxon>
        <taxon>Stramenopiles</taxon>
        <taxon>Ochrophyta</taxon>
        <taxon>Bacillariophyta</taxon>
        <taxon>Coscinodiscophyceae</taxon>
        <taxon>Thalassiosirophycidae</taxon>
        <taxon>Stephanodiscales</taxon>
        <taxon>Stephanodiscaceae</taxon>
        <taxon>Cyclotella</taxon>
    </lineage>
</organism>
<accession>A0ABD3QNE8</accession>
<comment type="caution">
    <text evidence="1">The sequence shown here is derived from an EMBL/GenBank/DDBJ whole genome shotgun (WGS) entry which is preliminary data.</text>
</comment>
<name>A0ABD3QNE8_9STRA</name>